<dbReference type="InterPro" id="IPR037035">
    <property type="entry name" value="GK-like_C_sf"/>
</dbReference>
<reference evidence="3 4" key="1">
    <citation type="journal article" date="2019" name="Int. J. Syst. Evol. Microbiol.">
        <title>The Global Catalogue of Microorganisms (GCM) 10K type strain sequencing project: providing services to taxonomists for standard genome sequencing and annotation.</title>
        <authorList>
            <consortium name="The Broad Institute Genomics Platform"/>
            <consortium name="The Broad Institute Genome Sequencing Center for Infectious Disease"/>
            <person name="Wu L."/>
            <person name="Ma J."/>
        </authorList>
    </citation>
    <scope>NUCLEOTIDE SEQUENCE [LARGE SCALE GENOMIC DNA]</scope>
    <source>
        <strain evidence="3 4">CGMCC 1.12125</strain>
    </source>
</reference>
<dbReference type="PANTHER" id="PTHR12227">
    <property type="entry name" value="GLYCERATE KINASE"/>
    <property type="match status" value="1"/>
</dbReference>
<dbReference type="EMBL" id="JBHUDJ010000003">
    <property type="protein sequence ID" value="MFD1587062.1"/>
    <property type="molecule type" value="Genomic_DNA"/>
</dbReference>
<keyword evidence="4" id="KW-1185">Reference proteome</keyword>
<dbReference type="Gene3D" id="3.40.1480.10">
    <property type="entry name" value="MOFRL domain"/>
    <property type="match status" value="1"/>
</dbReference>
<keyword evidence="3" id="KW-0808">Transferase</keyword>
<evidence type="ECO:0000259" key="2">
    <source>
        <dbReference type="Pfam" id="PF13660"/>
    </source>
</evidence>
<dbReference type="PANTHER" id="PTHR12227:SF0">
    <property type="entry name" value="GLYCERATE KINASE"/>
    <property type="match status" value="1"/>
</dbReference>
<feature type="domain" description="MOFRL-associated" evidence="2">
    <location>
        <begin position="17"/>
        <end position="250"/>
    </location>
</feature>
<dbReference type="GO" id="GO:0016301">
    <property type="term" value="F:kinase activity"/>
    <property type="evidence" value="ECO:0007669"/>
    <property type="project" value="UniProtKB-KW"/>
</dbReference>
<organism evidence="3 4">
    <name type="scientific">Halorientalis brevis</name>
    <dbReference type="NCBI Taxonomy" id="1126241"/>
    <lineage>
        <taxon>Archaea</taxon>
        <taxon>Methanobacteriati</taxon>
        <taxon>Methanobacteriota</taxon>
        <taxon>Stenosarchaea group</taxon>
        <taxon>Halobacteria</taxon>
        <taxon>Halobacteriales</taxon>
        <taxon>Haloarculaceae</taxon>
        <taxon>Halorientalis</taxon>
    </lineage>
</organism>
<dbReference type="Proteomes" id="UP001597119">
    <property type="component" value="Unassembled WGS sequence"/>
</dbReference>
<dbReference type="Pfam" id="PF13660">
    <property type="entry name" value="DUF4147"/>
    <property type="match status" value="1"/>
</dbReference>
<comment type="caution">
    <text evidence="3">The sequence shown here is derived from an EMBL/GenBank/DDBJ whole genome shotgun (WGS) entry which is preliminary data.</text>
</comment>
<dbReference type="RefSeq" id="WP_247375326.1">
    <property type="nucleotide sequence ID" value="NZ_JALLGV010000001.1"/>
</dbReference>
<dbReference type="Gene3D" id="3.40.50.10180">
    <property type="entry name" value="Glycerate kinase, MOFRL-like N-terminal domain"/>
    <property type="match status" value="1"/>
</dbReference>
<sequence length="441" mass="44744">MIRDRDALARTAAHEVALDCVETGIAAAHPEQVVRERVTVADGRLRIGESAYPLDEYGDVVLVGGGKAAAHVAAALETALGDRLTGGVVVTNDPVSTDAVDVVEASHPVPDEQGVEGANAVHETADQADEDTLLLAVFTGGGSALLPSPADGLTLADLRGVTDRLLQSGAPIDAINAVRKHCSALKGGQLARAAAPARVVTLLFSDVVGDDPAVIASGPTAPDPTTFADALTVLEEHGVDAPDSVRNHLEAGADGARRDTPTADDPLFDRASTHVLASGWTALEAARETASAAGYEPLVLSSRVEGEAREVARTHAAVAIEIVETGNPVDPPAVVLSGGETTVTVSGDGRGGPNCEFALSAARTLPDEAVLASVDTDGEDGKSGAAGGLVDGDTATDTSRATAALADNDAGSYLAERDALVRTGQTGTNVNDLRVLVVRGD</sequence>
<feature type="domain" description="MOFRL" evidence="1">
    <location>
        <begin position="334"/>
        <end position="432"/>
    </location>
</feature>
<proteinExistence type="predicted"/>
<evidence type="ECO:0000313" key="3">
    <source>
        <dbReference type="EMBL" id="MFD1587062.1"/>
    </source>
</evidence>
<evidence type="ECO:0000259" key="1">
    <source>
        <dbReference type="Pfam" id="PF05161"/>
    </source>
</evidence>
<gene>
    <name evidence="3" type="ORF">ACFR9U_08700</name>
</gene>
<name>A0ABD6CAU7_9EURY</name>
<accession>A0ABD6CAU7</accession>
<protein>
    <submittedName>
        <fullName evidence="3">Glycerate kinase</fullName>
    </submittedName>
</protein>
<dbReference type="InterPro" id="IPR025286">
    <property type="entry name" value="MOFRL_assoc_dom"/>
</dbReference>
<dbReference type="InterPro" id="IPR007835">
    <property type="entry name" value="MOFRL"/>
</dbReference>
<dbReference type="InterPro" id="IPR038614">
    <property type="entry name" value="GK_N_sf"/>
</dbReference>
<keyword evidence="3" id="KW-0418">Kinase</keyword>
<dbReference type="AlphaFoldDB" id="A0ABD6CAU7"/>
<evidence type="ECO:0000313" key="4">
    <source>
        <dbReference type="Proteomes" id="UP001597119"/>
    </source>
</evidence>
<dbReference type="SUPFAM" id="SSF82544">
    <property type="entry name" value="GckA/TtuD-like"/>
    <property type="match status" value="1"/>
</dbReference>
<dbReference type="Pfam" id="PF05161">
    <property type="entry name" value="MOFRL"/>
    <property type="match status" value="1"/>
</dbReference>
<dbReference type="InterPro" id="IPR039760">
    <property type="entry name" value="MOFRL_protein"/>
</dbReference>